<organism evidence="1 2">
    <name type="scientific">Candidatus Reidiella endopervernicosa</name>
    <dbReference type="NCBI Taxonomy" id="2738883"/>
    <lineage>
        <taxon>Bacteria</taxon>
        <taxon>Pseudomonadati</taxon>
        <taxon>Pseudomonadota</taxon>
        <taxon>Gammaproteobacteria</taxon>
        <taxon>Candidatus Reidiella</taxon>
    </lineage>
</organism>
<dbReference type="Proteomes" id="UP000509658">
    <property type="component" value="Chromosome"/>
</dbReference>
<gene>
    <name evidence="1" type="ORF">HUE57_08380</name>
</gene>
<dbReference type="RefSeq" id="WP_078483028.1">
    <property type="nucleotide sequence ID" value="NZ_CP054491.1"/>
</dbReference>
<dbReference type="EMBL" id="CP054491">
    <property type="protein sequence ID" value="QKQ26299.1"/>
    <property type="molecule type" value="Genomic_DNA"/>
</dbReference>
<keyword evidence="2" id="KW-1185">Reference proteome</keyword>
<evidence type="ECO:0000313" key="1">
    <source>
        <dbReference type="EMBL" id="QKQ26299.1"/>
    </source>
</evidence>
<dbReference type="KEGG" id="rev:HUE57_08380"/>
<dbReference type="AlphaFoldDB" id="A0A6N0HVC1"/>
<proteinExistence type="predicted"/>
<sequence length="371" mass="41696">MELSSEDSLRLNVMLVTAEAIRIDEHAMVVHGLTGEDEARVKLNPTGRDEQYLSAVRELLSTHALDSPQGYPVFLRRWARMGQISNSPLDKLLLIGEPEAVIAVACAPDLTDDLARLAWWASPTAEVAGRMLENEAVRDGVMGPVLAEYLAEFLPFESEPEQMLRSVRLILRPGLIDEKMRAKLWDTGRTRKAYRVGFLEKMPNELPQQLTPRSDYPRYLEQLQQLQQQGNRTAGVMLRALDQRGQSFLDACQDVLRRPGDQDVVAALFDAIGSYFAELRSDVEQFRDMSLLLEYAAQVLESEDERVSLISAIPELREELLAAVALAHIDEGVLIPLFSHSDAVGTLLRKKLIPITDPLVELFQTLRTPRD</sequence>
<evidence type="ECO:0000313" key="2">
    <source>
        <dbReference type="Proteomes" id="UP000509658"/>
    </source>
</evidence>
<protein>
    <submittedName>
        <fullName evidence="1">Sulfur reduction protein DsrS</fullName>
    </submittedName>
</protein>
<name>A0A6N0HVC1_9GAMM</name>
<reference evidence="1 2" key="1">
    <citation type="submission" date="2020-05" db="EMBL/GenBank/DDBJ databases">
        <title>Horizontal transmission and recombination maintain forever young bacterial symbiont genomes.</title>
        <authorList>
            <person name="Russell S.L."/>
            <person name="Pepper-Tunick E."/>
            <person name="Svedberg J."/>
            <person name="Byrne A."/>
            <person name="Ruelas Castillo J."/>
            <person name="Vollmers C."/>
            <person name="Beinart R.A."/>
            <person name="Corbett-Detig R."/>
        </authorList>
    </citation>
    <scope>NUCLEOTIDE SEQUENCE [LARGE SCALE GENOMIC DNA]</scope>
    <source>
        <strain evidence="1">Santa_Monica_outfall</strain>
    </source>
</reference>
<accession>A0A6N0HVC1</accession>